<dbReference type="Pfam" id="PF01037">
    <property type="entry name" value="AsnC_trans_reg"/>
    <property type="match status" value="1"/>
</dbReference>
<dbReference type="InterPro" id="IPR011008">
    <property type="entry name" value="Dimeric_a/b-barrel"/>
</dbReference>
<keyword evidence="4" id="KW-1185">Reference proteome</keyword>
<protein>
    <recommendedName>
        <fullName evidence="2">Transcription regulator AsnC/Lrp ligand binding domain-containing protein</fullName>
    </recommendedName>
</protein>
<evidence type="ECO:0000259" key="2">
    <source>
        <dbReference type="Pfam" id="PF01037"/>
    </source>
</evidence>
<dbReference type="Gene3D" id="3.30.70.920">
    <property type="match status" value="1"/>
</dbReference>
<feature type="domain" description="Transcription regulator AsnC/Lrp ligand binding" evidence="2">
    <location>
        <begin position="13"/>
        <end position="77"/>
    </location>
</feature>
<name>A0A511XNR5_9PROT</name>
<reference evidence="3 4" key="1">
    <citation type="submission" date="2019-07" db="EMBL/GenBank/DDBJ databases">
        <title>Whole genome shotgun sequence of Acetobacter oeni NBRC 105207.</title>
        <authorList>
            <person name="Hosoyama A."/>
            <person name="Uohara A."/>
            <person name="Ohji S."/>
            <person name="Ichikawa N."/>
        </authorList>
    </citation>
    <scope>NUCLEOTIDE SEQUENCE [LARGE SCALE GENOMIC DNA]</scope>
    <source>
        <strain evidence="3 4">NBRC 105207</strain>
    </source>
</reference>
<evidence type="ECO:0000313" key="4">
    <source>
        <dbReference type="Proteomes" id="UP000321746"/>
    </source>
</evidence>
<dbReference type="AlphaFoldDB" id="A0A511XNR5"/>
<dbReference type="PANTHER" id="PTHR30154:SF46">
    <property type="entry name" value="TRANSCRIPTIONAL REGULATORY PROTEIN"/>
    <property type="match status" value="1"/>
</dbReference>
<proteinExistence type="predicted"/>
<dbReference type="GO" id="GO:0043200">
    <property type="term" value="P:response to amino acid"/>
    <property type="evidence" value="ECO:0007669"/>
    <property type="project" value="TreeGrafter"/>
</dbReference>
<dbReference type="GO" id="GO:0005829">
    <property type="term" value="C:cytosol"/>
    <property type="evidence" value="ECO:0007669"/>
    <property type="project" value="TreeGrafter"/>
</dbReference>
<dbReference type="SUPFAM" id="SSF54909">
    <property type="entry name" value="Dimeric alpha+beta barrel"/>
    <property type="match status" value="1"/>
</dbReference>
<feature type="region of interest" description="Disordered" evidence="1">
    <location>
        <begin position="98"/>
        <end position="117"/>
    </location>
</feature>
<dbReference type="Proteomes" id="UP000321746">
    <property type="component" value="Unassembled WGS sequence"/>
</dbReference>
<evidence type="ECO:0000256" key="1">
    <source>
        <dbReference type="SAM" id="MobiDB-lite"/>
    </source>
</evidence>
<sequence>MTVIVQITPESLTEEMLSRFEAQIGKCPNIRGCYLMTGSADYLLRIEAKDIADFERTHKEALSRLSGVARIQSHFALCQVAQRQRVPTMAAPQKMLNPDKRQVSGCGSQGEKDIITM</sequence>
<dbReference type="InterPro" id="IPR019887">
    <property type="entry name" value="Tscrpt_reg_AsnC/Lrp_C"/>
</dbReference>
<dbReference type="OrthoDB" id="9813313at2"/>
<gene>
    <name evidence="3" type="ORF">AOE01nite_28220</name>
</gene>
<dbReference type="PANTHER" id="PTHR30154">
    <property type="entry name" value="LEUCINE-RESPONSIVE REGULATORY PROTEIN"/>
    <property type="match status" value="1"/>
</dbReference>
<evidence type="ECO:0000313" key="3">
    <source>
        <dbReference type="EMBL" id="GEN64598.1"/>
    </source>
</evidence>
<accession>A0A511XNR5</accession>
<dbReference type="EMBL" id="BJYG01000046">
    <property type="protein sequence ID" value="GEN64598.1"/>
    <property type="molecule type" value="Genomic_DNA"/>
</dbReference>
<organism evidence="3 4">
    <name type="scientific">Acetobacter oeni</name>
    <dbReference type="NCBI Taxonomy" id="304077"/>
    <lineage>
        <taxon>Bacteria</taxon>
        <taxon>Pseudomonadati</taxon>
        <taxon>Pseudomonadota</taxon>
        <taxon>Alphaproteobacteria</taxon>
        <taxon>Acetobacterales</taxon>
        <taxon>Acetobacteraceae</taxon>
        <taxon>Acetobacter</taxon>
    </lineage>
</organism>
<dbReference type="GO" id="GO:0043565">
    <property type="term" value="F:sequence-specific DNA binding"/>
    <property type="evidence" value="ECO:0007669"/>
    <property type="project" value="TreeGrafter"/>
</dbReference>
<dbReference type="RefSeq" id="WP_146891331.1">
    <property type="nucleotide sequence ID" value="NZ_BJYG01000046.1"/>
</dbReference>
<comment type="caution">
    <text evidence="3">The sequence shown here is derived from an EMBL/GenBank/DDBJ whole genome shotgun (WGS) entry which is preliminary data.</text>
</comment>